<name>A0A4Y9JCY7_9STRE</name>
<dbReference type="OrthoDB" id="2195230at2"/>
<dbReference type="RefSeq" id="WP_135181873.1">
    <property type="nucleotide sequence ID" value="NZ_JADGKZ010000006.1"/>
</dbReference>
<evidence type="ECO:0000313" key="3">
    <source>
        <dbReference type="Proteomes" id="UP000297253"/>
    </source>
</evidence>
<feature type="coiled-coil region" evidence="1">
    <location>
        <begin position="110"/>
        <end position="137"/>
    </location>
</feature>
<evidence type="ECO:0000256" key="1">
    <source>
        <dbReference type="SAM" id="Coils"/>
    </source>
</evidence>
<gene>
    <name evidence="2" type="ORF">E4T82_05525</name>
</gene>
<dbReference type="EMBL" id="SPPD01000006">
    <property type="protein sequence ID" value="TFU97926.1"/>
    <property type="molecule type" value="Genomic_DNA"/>
</dbReference>
<keyword evidence="1" id="KW-0175">Coiled coil</keyword>
<proteinExistence type="predicted"/>
<comment type="caution">
    <text evidence="2">The sequence shown here is derived from an EMBL/GenBank/DDBJ whole genome shotgun (WGS) entry which is preliminary data.</text>
</comment>
<dbReference type="AlphaFoldDB" id="A0A4Y9JCY7"/>
<organism evidence="2 3">
    <name type="scientific">Streptococcus cuniculi</name>
    <dbReference type="NCBI Taxonomy" id="1432788"/>
    <lineage>
        <taxon>Bacteria</taxon>
        <taxon>Bacillati</taxon>
        <taxon>Bacillota</taxon>
        <taxon>Bacilli</taxon>
        <taxon>Lactobacillales</taxon>
        <taxon>Streptococcaceae</taxon>
        <taxon>Streptococcus</taxon>
    </lineage>
</organism>
<protein>
    <submittedName>
        <fullName evidence="2">Uncharacterized protein</fullName>
    </submittedName>
</protein>
<reference evidence="2 3" key="1">
    <citation type="submission" date="2019-03" db="EMBL/GenBank/DDBJ databases">
        <title>Diversity of the mouse oral microbiome.</title>
        <authorList>
            <person name="Joseph S."/>
            <person name="Aduse-Opoku J."/>
            <person name="Curtis M."/>
            <person name="Wade W."/>
            <person name="Hashim A."/>
        </authorList>
    </citation>
    <scope>NUCLEOTIDE SEQUENCE [LARGE SCALE GENOMIC DNA]</scope>
    <source>
        <strain evidence="2 3">WM131</strain>
    </source>
</reference>
<sequence length="155" mass="17759">MTAGLNIDVKRTGFPVTIGGVGLWFDTSNERLAEFFDLEEEATRRLNEFEKAIIESNIGKDIEEDSITKDTVLGAVELEKKFLEIQYDLLFGDGTLAKLYKEFPDHQALENTFEQVCALIEEKLKELQIEREAVVKDRIAKYTKQGTPKTRKKKK</sequence>
<evidence type="ECO:0000313" key="2">
    <source>
        <dbReference type="EMBL" id="TFU97926.1"/>
    </source>
</evidence>
<accession>A0A4Y9JCY7</accession>
<dbReference type="Proteomes" id="UP000297253">
    <property type="component" value="Unassembled WGS sequence"/>
</dbReference>